<evidence type="ECO:0000313" key="4">
    <source>
        <dbReference type="EMBL" id="SCF06089.1"/>
    </source>
</evidence>
<evidence type="ECO:0000256" key="1">
    <source>
        <dbReference type="ARBA" id="ARBA00022857"/>
    </source>
</evidence>
<dbReference type="InterPro" id="IPR011032">
    <property type="entry name" value="GroES-like_sf"/>
</dbReference>
<dbReference type="InterPro" id="IPR036291">
    <property type="entry name" value="NAD(P)-bd_dom_sf"/>
</dbReference>
<dbReference type="PANTHER" id="PTHR48106:SF18">
    <property type="entry name" value="QUINONE OXIDOREDUCTASE PIG3"/>
    <property type="match status" value="1"/>
</dbReference>
<dbReference type="SMART" id="SM00829">
    <property type="entry name" value="PKS_ER"/>
    <property type="match status" value="1"/>
</dbReference>
<dbReference type="RefSeq" id="WP_091400766.1">
    <property type="nucleotide sequence ID" value="NZ_FMCR01000003.1"/>
</dbReference>
<dbReference type="EMBL" id="FMCR01000003">
    <property type="protein sequence ID" value="SCF06089.1"/>
    <property type="molecule type" value="Genomic_DNA"/>
</dbReference>
<sequence>MRAVGLLRYGGPEVLRVVDLPTPHAGPGEVRIRVRAAAVNPADTLIRAGMTPVRLRGDDPLLPGQDIAGTIDEVGSGTSGALAPGDPVMAMVNPTRAAGGGYAEWVVLPEAWVVPAPAGASPAEAATLPLNGLTALHALDQLRLPPGSTLAVTGAAGAVGGYAVQLAKAAGHRVLADAAPGDVELVAALGADVTVTRGPGVADRFREHAPDGVDAAVDAALLGGALLPAVREGGVVALLRGGPDPVLRAQADLRRIAMVSAYVHEYDGRRDKLDLLRRLAEEGALTLRVAGRFPPQEAARAHQLLEAGGVRGRLVIDF</sequence>
<gene>
    <name evidence="4" type="ORF">GA0070561_3290</name>
</gene>
<dbReference type="Proteomes" id="UP000198864">
    <property type="component" value="Unassembled WGS sequence"/>
</dbReference>
<dbReference type="InterPro" id="IPR013154">
    <property type="entry name" value="ADH-like_N"/>
</dbReference>
<keyword evidence="1" id="KW-0521">NADP</keyword>
<reference evidence="4 5" key="1">
    <citation type="submission" date="2016-06" db="EMBL/GenBank/DDBJ databases">
        <authorList>
            <person name="Kjaerup R.B."/>
            <person name="Dalgaard T.S."/>
            <person name="Juul-Madsen H.R."/>
        </authorList>
    </citation>
    <scope>NUCLEOTIDE SEQUENCE [LARGE SCALE GENOMIC DNA]</scope>
    <source>
        <strain evidence="4 5">DSM 44871</strain>
    </source>
</reference>
<evidence type="ECO:0000313" key="5">
    <source>
        <dbReference type="Proteomes" id="UP000198864"/>
    </source>
</evidence>
<dbReference type="Gene3D" id="3.90.180.10">
    <property type="entry name" value="Medium-chain alcohol dehydrogenases, catalytic domain"/>
    <property type="match status" value="1"/>
</dbReference>
<evidence type="ECO:0000259" key="3">
    <source>
        <dbReference type="SMART" id="SM00829"/>
    </source>
</evidence>
<name>A0A1C4XC42_9ACTN</name>
<organism evidence="4 5">
    <name type="scientific">Micromonospora saelicesensis</name>
    <dbReference type="NCBI Taxonomy" id="285676"/>
    <lineage>
        <taxon>Bacteria</taxon>
        <taxon>Bacillati</taxon>
        <taxon>Actinomycetota</taxon>
        <taxon>Actinomycetes</taxon>
        <taxon>Micromonosporales</taxon>
        <taxon>Micromonosporaceae</taxon>
        <taxon>Micromonospora</taxon>
    </lineage>
</organism>
<dbReference type="SUPFAM" id="SSF51735">
    <property type="entry name" value="NAD(P)-binding Rossmann-fold domains"/>
    <property type="match status" value="1"/>
</dbReference>
<dbReference type="InterPro" id="IPR020843">
    <property type="entry name" value="ER"/>
</dbReference>
<dbReference type="PANTHER" id="PTHR48106">
    <property type="entry name" value="QUINONE OXIDOREDUCTASE PIG3-RELATED"/>
    <property type="match status" value="1"/>
</dbReference>
<dbReference type="Pfam" id="PF13602">
    <property type="entry name" value="ADH_zinc_N_2"/>
    <property type="match status" value="1"/>
</dbReference>
<dbReference type="Pfam" id="PF08240">
    <property type="entry name" value="ADH_N"/>
    <property type="match status" value="1"/>
</dbReference>
<keyword evidence="2" id="KW-0560">Oxidoreductase</keyword>
<dbReference type="GO" id="GO:0016651">
    <property type="term" value="F:oxidoreductase activity, acting on NAD(P)H"/>
    <property type="evidence" value="ECO:0007669"/>
    <property type="project" value="TreeGrafter"/>
</dbReference>
<dbReference type="GO" id="GO:0070402">
    <property type="term" value="F:NADPH binding"/>
    <property type="evidence" value="ECO:0007669"/>
    <property type="project" value="TreeGrafter"/>
</dbReference>
<accession>A0A1C4XC42</accession>
<dbReference type="SUPFAM" id="SSF50129">
    <property type="entry name" value="GroES-like"/>
    <property type="match status" value="1"/>
</dbReference>
<dbReference type="STRING" id="285676.GA0070561_3290"/>
<evidence type="ECO:0000256" key="2">
    <source>
        <dbReference type="ARBA" id="ARBA00023002"/>
    </source>
</evidence>
<protein>
    <submittedName>
        <fullName evidence="4">NADPH:quinone reductase</fullName>
    </submittedName>
</protein>
<dbReference type="AlphaFoldDB" id="A0A1C4XC42"/>
<dbReference type="CDD" id="cd05289">
    <property type="entry name" value="MDR_like_2"/>
    <property type="match status" value="1"/>
</dbReference>
<feature type="domain" description="Enoyl reductase (ER)" evidence="3">
    <location>
        <begin position="10"/>
        <end position="316"/>
    </location>
</feature>
<dbReference type="Gene3D" id="3.40.50.720">
    <property type="entry name" value="NAD(P)-binding Rossmann-like Domain"/>
    <property type="match status" value="1"/>
</dbReference>
<proteinExistence type="predicted"/>